<dbReference type="PANTHER" id="PTHR30185:SF15">
    <property type="entry name" value="CRYPTIC BETA-GLUCOSIDE BGL OPERON ANTITERMINATOR"/>
    <property type="match status" value="1"/>
</dbReference>
<keyword evidence="4" id="KW-1185">Reference proteome</keyword>
<dbReference type="InterPro" id="IPR050661">
    <property type="entry name" value="BglG_antiterminators"/>
</dbReference>
<accession>A0ABR7FNN7</accession>
<evidence type="ECO:0000259" key="2">
    <source>
        <dbReference type="PROSITE" id="PS51372"/>
    </source>
</evidence>
<comment type="caution">
    <text evidence="3">The sequence shown here is derived from an EMBL/GenBank/DDBJ whole genome shotgun (WGS) entry which is preliminary data.</text>
</comment>
<dbReference type="Pfam" id="PF00874">
    <property type="entry name" value="PRD"/>
    <property type="match status" value="2"/>
</dbReference>
<sequence length="281" mass="32820">MRIKRIYNNNVVMVEDQKSEEMIVIGKGLAFGKKAGEFLEEDRIEKVFTLAEKSIGNRLAKLVQEIPIIYLSIAEEIVAMLREKSDLNLDDNIYITLTDHISMSLEREKNKVVFQNPLLMEIKQFYKKEFALSKEAAKIIDKHMGIHISEDEMGFITLHIVNANLNQRADQLIVSLQLISEIIRIVQNHYGVVLNHDSLLYERFMRHLQFFARRVLDKDGKQLEDVSVFQLAQQEYPEAFQCVERIGDYIQKSYHKKVTDSEKRYLIYHIITLISNEGVQE</sequence>
<evidence type="ECO:0000256" key="1">
    <source>
        <dbReference type="ARBA" id="ARBA00022737"/>
    </source>
</evidence>
<dbReference type="SUPFAM" id="SSF63520">
    <property type="entry name" value="PTS-regulatory domain, PRD"/>
    <property type="match status" value="2"/>
</dbReference>
<dbReference type="InterPro" id="IPR011608">
    <property type="entry name" value="PRD"/>
</dbReference>
<keyword evidence="1" id="KW-0677">Repeat</keyword>
<reference evidence="3 4" key="1">
    <citation type="submission" date="2020-08" db="EMBL/GenBank/DDBJ databases">
        <title>Genome public.</title>
        <authorList>
            <person name="Liu C."/>
            <person name="Sun Q."/>
        </authorList>
    </citation>
    <scope>NUCLEOTIDE SEQUENCE [LARGE SCALE GENOMIC DNA]</scope>
    <source>
        <strain evidence="3 4">NSJ-7</strain>
    </source>
</reference>
<dbReference type="Pfam" id="PF03123">
    <property type="entry name" value="CAT_RBD"/>
    <property type="match status" value="1"/>
</dbReference>
<dbReference type="RefSeq" id="WP_024727729.1">
    <property type="nucleotide sequence ID" value="NZ_JACOOS010000003.1"/>
</dbReference>
<organism evidence="3 4">
    <name type="scientific">Anaerostipes hominis</name>
    <name type="common">ex Liu et al. 2021</name>
    <dbReference type="NCBI Taxonomy" id="2763018"/>
    <lineage>
        <taxon>Bacteria</taxon>
        <taxon>Bacillati</taxon>
        <taxon>Bacillota</taxon>
        <taxon>Clostridia</taxon>
        <taxon>Lachnospirales</taxon>
        <taxon>Lachnospiraceae</taxon>
        <taxon>Anaerostipes</taxon>
    </lineage>
</organism>
<protein>
    <submittedName>
        <fullName evidence="3">PRD domain-containing protein</fullName>
    </submittedName>
</protein>
<dbReference type="Gene3D" id="1.10.1790.10">
    <property type="entry name" value="PRD domain"/>
    <property type="match status" value="2"/>
</dbReference>
<gene>
    <name evidence="3" type="ORF">H8S22_04155</name>
</gene>
<dbReference type="SUPFAM" id="SSF50151">
    <property type="entry name" value="SacY-like RNA-binding domain"/>
    <property type="match status" value="1"/>
</dbReference>
<name>A0ABR7FNN7_9FIRM</name>
<dbReference type="InterPro" id="IPR036634">
    <property type="entry name" value="PRD_sf"/>
</dbReference>
<proteinExistence type="predicted"/>
<evidence type="ECO:0000313" key="3">
    <source>
        <dbReference type="EMBL" id="MBC5676830.1"/>
    </source>
</evidence>
<dbReference type="EMBL" id="JACOOS010000003">
    <property type="protein sequence ID" value="MBC5676830.1"/>
    <property type="molecule type" value="Genomic_DNA"/>
</dbReference>
<dbReference type="InterPro" id="IPR036650">
    <property type="entry name" value="CAT_RNA-bd_dom_sf"/>
</dbReference>
<evidence type="ECO:0000313" key="4">
    <source>
        <dbReference type="Proteomes" id="UP000635828"/>
    </source>
</evidence>
<dbReference type="PANTHER" id="PTHR30185">
    <property type="entry name" value="CRYPTIC BETA-GLUCOSIDE BGL OPERON ANTITERMINATOR"/>
    <property type="match status" value="1"/>
</dbReference>
<feature type="domain" description="PRD" evidence="2">
    <location>
        <begin position="65"/>
        <end position="170"/>
    </location>
</feature>
<dbReference type="NCBIfam" id="NF046042">
    <property type="entry name" value="LicT"/>
    <property type="match status" value="1"/>
</dbReference>
<dbReference type="Proteomes" id="UP000635828">
    <property type="component" value="Unassembled WGS sequence"/>
</dbReference>
<dbReference type="Gene3D" id="2.30.24.10">
    <property type="entry name" value="CAT RNA-binding domain"/>
    <property type="match status" value="1"/>
</dbReference>
<dbReference type="InterPro" id="IPR004341">
    <property type="entry name" value="CAT_RNA-bd_dom"/>
</dbReference>
<dbReference type="SMART" id="SM01061">
    <property type="entry name" value="CAT_RBD"/>
    <property type="match status" value="1"/>
</dbReference>
<feature type="domain" description="PRD" evidence="2">
    <location>
        <begin position="171"/>
        <end position="280"/>
    </location>
</feature>
<dbReference type="PROSITE" id="PS51372">
    <property type="entry name" value="PRD_2"/>
    <property type="match status" value="2"/>
</dbReference>